<name>A0AAV4P6W8_9ARAC</name>
<reference evidence="1 2" key="1">
    <citation type="submission" date="2021-06" db="EMBL/GenBank/DDBJ databases">
        <title>Caerostris darwini draft genome.</title>
        <authorList>
            <person name="Kono N."/>
            <person name="Arakawa K."/>
        </authorList>
    </citation>
    <scope>NUCLEOTIDE SEQUENCE [LARGE SCALE GENOMIC DNA]</scope>
</reference>
<proteinExistence type="predicted"/>
<comment type="caution">
    <text evidence="1">The sequence shown here is derived from an EMBL/GenBank/DDBJ whole genome shotgun (WGS) entry which is preliminary data.</text>
</comment>
<evidence type="ECO:0000313" key="1">
    <source>
        <dbReference type="EMBL" id="GIX92758.1"/>
    </source>
</evidence>
<gene>
    <name evidence="1" type="ORF">CDAR_112331</name>
</gene>
<keyword evidence="2" id="KW-1185">Reference proteome</keyword>
<dbReference type="Proteomes" id="UP001054837">
    <property type="component" value="Unassembled WGS sequence"/>
</dbReference>
<protein>
    <submittedName>
        <fullName evidence="1">Uncharacterized protein</fullName>
    </submittedName>
</protein>
<accession>A0AAV4P6W8</accession>
<dbReference type="AlphaFoldDB" id="A0AAV4P6W8"/>
<sequence>MTHNWEAREREEIIIAPHLFERKEIMADKPENPGPIQTCSWREETILPGLLLREERRGHQKPNKAKTERERKIKRRMGGKIYIRTL</sequence>
<dbReference type="EMBL" id="BPLQ01002424">
    <property type="protein sequence ID" value="GIX92758.1"/>
    <property type="molecule type" value="Genomic_DNA"/>
</dbReference>
<evidence type="ECO:0000313" key="2">
    <source>
        <dbReference type="Proteomes" id="UP001054837"/>
    </source>
</evidence>
<organism evidence="1 2">
    <name type="scientific">Caerostris darwini</name>
    <dbReference type="NCBI Taxonomy" id="1538125"/>
    <lineage>
        <taxon>Eukaryota</taxon>
        <taxon>Metazoa</taxon>
        <taxon>Ecdysozoa</taxon>
        <taxon>Arthropoda</taxon>
        <taxon>Chelicerata</taxon>
        <taxon>Arachnida</taxon>
        <taxon>Araneae</taxon>
        <taxon>Araneomorphae</taxon>
        <taxon>Entelegynae</taxon>
        <taxon>Araneoidea</taxon>
        <taxon>Araneidae</taxon>
        <taxon>Caerostris</taxon>
    </lineage>
</organism>